<reference evidence="3" key="2">
    <citation type="submission" date="2013-07" db="EMBL/GenBank/DDBJ databases">
        <authorList>
            <consortium name="The Broad Institute Genome Sequencing Platform"/>
            <person name="Cuomo C."/>
            <person name="Litvintseva A."/>
            <person name="Chen Y."/>
            <person name="Heitman J."/>
            <person name="Sun S."/>
            <person name="Springer D."/>
            <person name="Dromer F."/>
            <person name="Young S.K."/>
            <person name="Zeng Q."/>
            <person name="Gargeya S."/>
            <person name="Fitzgerald M."/>
            <person name="Abouelleil A."/>
            <person name="Alvarado L."/>
            <person name="Berlin A.M."/>
            <person name="Chapman S.B."/>
            <person name="Dewar J."/>
            <person name="Goldberg J."/>
            <person name="Griggs A."/>
            <person name="Gujja S."/>
            <person name="Hansen M."/>
            <person name="Howarth C."/>
            <person name="Imamovic A."/>
            <person name="Larimer J."/>
            <person name="McCowan C."/>
            <person name="Murphy C."/>
            <person name="Pearson M."/>
            <person name="Priest M."/>
            <person name="Roberts A."/>
            <person name="Saif S."/>
            <person name="Shea T."/>
            <person name="Sykes S."/>
            <person name="Wortman J."/>
            <person name="Nusbaum C."/>
            <person name="Birren B."/>
        </authorList>
    </citation>
    <scope>NUCLEOTIDE SEQUENCE</scope>
    <source>
        <strain evidence="3">CBS 10117</strain>
    </source>
</reference>
<evidence type="ECO:0000313" key="2">
    <source>
        <dbReference type="EMBL" id="OBR86206.1"/>
    </source>
</evidence>
<dbReference type="VEuPathDB" id="FungiDB:I303_03926"/>
<proteinExistence type="predicted"/>
<keyword evidence="4" id="KW-1185">Reference proteome</keyword>
<accession>A0A1A6A822</accession>
<name>A0A1A6A822_9TREE</name>
<reference evidence="3" key="3">
    <citation type="submission" date="2024-02" db="EMBL/GenBank/DDBJ databases">
        <title>Comparative genomics of Cryptococcus and Kwoniella reveals pathogenesis evolution and contrasting modes of karyotype evolution via chromosome fusion or intercentromeric recombination.</title>
        <authorList>
            <person name="Coelho M.A."/>
            <person name="David-Palma M."/>
            <person name="Shea T."/>
            <person name="Bowers K."/>
            <person name="McGinley-Smith S."/>
            <person name="Mohammad A.W."/>
            <person name="Gnirke A."/>
            <person name="Yurkov A.M."/>
            <person name="Nowrousian M."/>
            <person name="Sun S."/>
            <person name="Cuomo C.A."/>
            <person name="Heitman J."/>
        </authorList>
    </citation>
    <scope>NUCLEOTIDE SEQUENCE</scope>
    <source>
        <strain evidence="3">CBS 10117</strain>
    </source>
</reference>
<organism evidence="2">
    <name type="scientific">Kwoniella dejecticola CBS 10117</name>
    <dbReference type="NCBI Taxonomy" id="1296121"/>
    <lineage>
        <taxon>Eukaryota</taxon>
        <taxon>Fungi</taxon>
        <taxon>Dikarya</taxon>
        <taxon>Basidiomycota</taxon>
        <taxon>Agaricomycotina</taxon>
        <taxon>Tremellomycetes</taxon>
        <taxon>Tremellales</taxon>
        <taxon>Cryptococcaceae</taxon>
        <taxon>Kwoniella</taxon>
    </lineage>
</organism>
<sequence length="264" mass="28570">MVTLTSTTIIALSLLEVANAAYVGCFDREAIFQGATGHYIYNGENPPAVPCDCASIGYSYSYQYGFYGGVGIYETCFCTNAAPDYAYYLNDPYACNAGTDGPGESYVNAVGTQSAGWNNIHCYHPAQTLNGFSVFNVYECLTQCKSQNLPYAAVVPYEGQTTAQCGCFGTDATWSNLPWVYCGWEDWLIYTYTAQPSGAARRGMANLVNVQNAYCPPSTSACLLEGSTEGSYECINTLNELESCGGCIYGEVQTDDNQHHNGTE</sequence>
<dbReference type="RefSeq" id="XP_018264048.1">
    <property type="nucleotide sequence ID" value="XM_018407240.1"/>
</dbReference>
<dbReference type="OrthoDB" id="439917at2759"/>
<dbReference type="GeneID" id="28967625"/>
<dbReference type="AlphaFoldDB" id="A0A1A6A822"/>
<feature type="chain" id="PRO_5008342187" description="WSC domain-containing protein" evidence="1">
    <location>
        <begin position="21"/>
        <end position="264"/>
    </location>
</feature>
<reference evidence="2" key="1">
    <citation type="submission" date="2013-07" db="EMBL/GenBank/DDBJ databases">
        <title>The Genome Sequence of Cryptococcus dejecticola CBS10117.</title>
        <authorList>
            <consortium name="The Broad Institute Genome Sequencing Platform"/>
            <person name="Cuomo C."/>
            <person name="Litvintseva A."/>
            <person name="Chen Y."/>
            <person name="Heitman J."/>
            <person name="Sun S."/>
            <person name="Springer D."/>
            <person name="Dromer F."/>
            <person name="Young S.K."/>
            <person name="Zeng Q."/>
            <person name="Gargeya S."/>
            <person name="Fitzgerald M."/>
            <person name="Abouelleil A."/>
            <person name="Alvarado L."/>
            <person name="Berlin A.M."/>
            <person name="Chapman S.B."/>
            <person name="Dewar J."/>
            <person name="Goldberg J."/>
            <person name="Griggs A."/>
            <person name="Gujja S."/>
            <person name="Hansen M."/>
            <person name="Howarth C."/>
            <person name="Imamovic A."/>
            <person name="Larimer J."/>
            <person name="McCowan C."/>
            <person name="Murphy C."/>
            <person name="Pearson M."/>
            <person name="Priest M."/>
            <person name="Roberts A."/>
            <person name="Saif S."/>
            <person name="Shea T."/>
            <person name="Sykes S."/>
            <person name="Wortman J."/>
            <person name="Nusbaum C."/>
            <person name="Birren B."/>
        </authorList>
    </citation>
    <scope>NUCLEOTIDE SEQUENCE [LARGE SCALE GENOMIC DNA]</scope>
    <source>
        <strain evidence="2">CBS 10117</strain>
    </source>
</reference>
<gene>
    <name evidence="2" type="ORF">I303_03926</name>
    <name evidence="3" type="ORF">I303_103908</name>
</gene>
<dbReference type="STRING" id="1296121.A0A1A6A822"/>
<dbReference type="EMBL" id="KI894030">
    <property type="protein sequence ID" value="OBR86206.1"/>
    <property type="molecule type" value="Genomic_DNA"/>
</dbReference>
<evidence type="ECO:0000313" key="4">
    <source>
        <dbReference type="Proteomes" id="UP000078595"/>
    </source>
</evidence>
<feature type="signal peptide" evidence="1">
    <location>
        <begin position="1"/>
        <end position="20"/>
    </location>
</feature>
<dbReference type="KEGG" id="kdj:28967625"/>
<keyword evidence="1" id="KW-0732">Signal</keyword>
<dbReference type="Proteomes" id="UP000078595">
    <property type="component" value="Chromosome 4"/>
</dbReference>
<protein>
    <recommendedName>
        <fullName evidence="5">WSC domain-containing protein</fullName>
    </recommendedName>
</protein>
<evidence type="ECO:0008006" key="5">
    <source>
        <dbReference type="Google" id="ProtNLM"/>
    </source>
</evidence>
<evidence type="ECO:0000313" key="3">
    <source>
        <dbReference type="EMBL" id="WWC61327.1"/>
    </source>
</evidence>
<evidence type="ECO:0000256" key="1">
    <source>
        <dbReference type="SAM" id="SignalP"/>
    </source>
</evidence>
<dbReference type="EMBL" id="CP144533">
    <property type="protein sequence ID" value="WWC61327.1"/>
    <property type="molecule type" value="Genomic_DNA"/>
</dbReference>